<feature type="compositionally biased region" description="Basic and acidic residues" evidence="1">
    <location>
        <begin position="1"/>
        <end position="12"/>
    </location>
</feature>
<protein>
    <submittedName>
        <fullName evidence="2">Uncharacterized protein</fullName>
    </submittedName>
</protein>
<evidence type="ECO:0000313" key="3">
    <source>
        <dbReference type="Proteomes" id="UP000544872"/>
    </source>
</evidence>
<proteinExistence type="predicted"/>
<keyword evidence="3" id="KW-1185">Reference proteome</keyword>
<name>A0A7W9ZFF7_NOVIT</name>
<organism evidence="2 3">
    <name type="scientific">Novispirillum itersonii</name>
    <name type="common">Aquaspirillum itersonii</name>
    <dbReference type="NCBI Taxonomy" id="189"/>
    <lineage>
        <taxon>Bacteria</taxon>
        <taxon>Pseudomonadati</taxon>
        <taxon>Pseudomonadota</taxon>
        <taxon>Alphaproteobacteria</taxon>
        <taxon>Rhodospirillales</taxon>
        <taxon>Novispirillaceae</taxon>
        <taxon>Novispirillum</taxon>
    </lineage>
</organism>
<feature type="region of interest" description="Disordered" evidence="1">
    <location>
        <begin position="1"/>
        <end position="32"/>
    </location>
</feature>
<dbReference type="RefSeq" id="WP_184263340.1">
    <property type="nucleotide sequence ID" value="NZ_JACIIX010000006.1"/>
</dbReference>
<accession>A0A7W9ZFF7</accession>
<evidence type="ECO:0000256" key="1">
    <source>
        <dbReference type="SAM" id="MobiDB-lite"/>
    </source>
</evidence>
<dbReference type="EMBL" id="JACIIX010000006">
    <property type="protein sequence ID" value="MBB6210506.1"/>
    <property type="molecule type" value="Genomic_DNA"/>
</dbReference>
<dbReference type="Proteomes" id="UP000544872">
    <property type="component" value="Unassembled WGS sequence"/>
</dbReference>
<comment type="caution">
    <text evidence="2">The sequence shown here is derived from an EMBL/GenBank/DDBJ whole genome shotgun (WGS) entry which is preliminary data.</text>
</comment>
<dbReference type="AlphaFoldDB" id="A0A7W9ZFF7"/>
<reference evidence="2 3" key="1">
    <citation type="submission" date="2020-08" db="EMBL/GenBank/DDBJ databases">
        <title>Genomic Encyclopedia of Type Strains, Phase IV (KMG-IV): sequencing the most valuable type-strain genomes for metagenomic binning, comparative biology and taxonomic classification.</title>
        <authorList>
            <person name="Goeker M."/>
        </authorList>
    </citation>
    <scope>NUCLEOTIDE SEQUENCE [LARGE SCALE GENOMIC DNA]</scope>
    <source>
        <strain evidence="2 3">DSM 11590</strain>
    </source>
</reference>
<gene>
    <name evidence="2" type="ORF">FHS48_001922</name>
</gene>
<sequence length="115" mass="12153">MSKPPSDTDGRPGVDLPGLSLPVEGPDGSTQALLVPIRPPADPDAVIDLIGRLDAFFEEEAADPADATLGALLLSLAASMQVNTDWPVTARLDAFLQQVTELVEDARSYLDTTTH</sequence>
<evidence type="ECO:0000313" key="2">
    <source>
        <dbReference type="EMBL" id="MBB6210506.1"/>
    </source>
</evidence>